<dbReference type="Proteomes" id="UP000220251">
    <property type="component" value="Unassembled WGS sequence"/>
</dbReference>
<dbReference type="SUPFAM" id="SSF53474">
    <property type="entry name" value="alpha/beta-Hydrolases"/>
    <property type="match status" value="1"/>
</dbReference>
<dbReference type="Pfam" id="PF02129">
    <property type="entry name" value="Peptidase_S15"/>
    <property type="match status" value="1"/>
</dbReference>
<dbReference type="PANTHER" id="PTHR43056:SF10">
    <property type="entry name" value="COCE_NOND FAMILY, PUTATIVE (AFU_ORTHOLOGUE AFUA_7G00600)-RELATED"/>
    <property type="match status" value="1"/>
</dbReference>
<dbReference type="OrthoDB" id="319764at2"/>
<dbReference type="InterPro" id="IPR050585">
    <property type="entry name" value="Xaa-Pro_dipeptidyl-ppase/CocE"/>
</dbReference>
<keyword evidence="2" id="KW-1133">Transmembrane helix</keyword>
<keyword evidence="2" id="KW-0472">Membrane</keyword>
<gene>
    <name evidence="4" type="primary">pepX</name>
    <name evidence="4" type="ORF">ELAC_1561</name>
</gene>
<feature type="domain" description="Xaa-Pro dipeptidyl-peptidase C-terminal" evidence="3">
    <location>
        <begin position="340"/>
        <end position="591"/>
    </location>
</feature>
<dbReference type="SUPFAM" id="SSF49785">
    <property type="entry name" value="Galactose-binding domain-like"/>
    <property type="match status" value="1"/>
</dbReference>
<dbReference type="PANTHER" id="PTHR43056">
    <property type="entry name" value="PEPTIDASE S9 PROLYL OLIGOPEPTIDASE"/>
    <property type="match status" value="1"/>
</dbReference>
<name>A0A0H5DSV0_9BACT</name>
<dbReference type="RefSeq" id="WP_098038751.1">
    <property type="nucleotide sequence ID" value="NZ_CWGJ01000025.1"/>
</dbReference>
<evidence type="ECO:0000256" key="2">
    <source>
        <dbReference type="SAM" id="Phobius"/>
    </source>
</evidence>
<evidence type="ECO:0000259" key="3">
    <source>
        <dbReference type="SMART" id="SM00939"/>
    </source>
</evidence>
<dbReference type="InterPro" id="IPR008979">
    <property type="entry name" value="Galactose-bd-like_sf"/>
</dbReference>
<dbReference type="Gene3D" id="3.40.50.1820">
    <property type="entry name" value="alpha/beta hydrolase"/>
    <property type="match status" value="1"/>
</dbReference>
<dbReference type="AlphaFoldDB" id="A0A0H5DSV0"/>
<dbReference type="SMART" id="SM00939">
    <property type="entry name" value="PepX_C"/>
    <property type="match status" value="1"/>
</dbReference>
<evidence type="ECO:0000313" key="5">
    <source>
        <dbReference type="Proteomes" id="UP000220251"/>
    </source>
</evidence>
<dbReference type="InterPro" id="IPR000383">
    <property type="entry name" value="Xaa-Pro-like_dom"/>
</dbReference>
<accession>A0A0H5DSV0</accession>
<reference evidence="5" key="1">
    <citation type="submission" date="2015-06" db="EMBL/GenBank/DDBJ databases">
        <authorList>
            <person name="Bertelli C."/>
        </authorList>
    </citation>
    <scope>NUCLEOTIDE SEQUENCE [LARGE SCALE GENOMIC DNA]</scope>
    <source>
        <strain evidence="5">CRIB-30</strain>
    </source>
</reference>
<organism evidence="4 5">
    <name type="scientific">Estrella lausannensis</name>
    <dbReference type="NCBI Taxonomy" id="483423"/>
    <lineage>
        <taxon>Bacteria</taxon>
        <taxon>Pseudomonadati</taxon>
        <taxon>Chlamydiota</taxon>
        <taxon>Chlamydiia</taxon>
        <taxon>Parachlamydiales</taxon>
        <taxon>Candidatus Criblamydiaceae</taxon>
        <taxon>Estrella</taxon>
    </lineage>
</organism>
<evidence type="ECO:0000313" key="4">
    <source>
        <dbReference type="EMBL" id="CRX38889.1"/>
    </source>
</evidence>
<dbReference type="Pfam" id="PF08530">
    <property type="entry name" value="PepX_C"/>
    <property type="match status" value="1"/>
</dbReference>
<dbReference type="InterPro" id="IPR005674">
    <property type="entry name" value="CocE/Ser_esterase"/>
</dbReference>
<feature type="transmembrane region" description="Helical" evidence="2">
    <location>
        <begin position="6"/>
        <end position="28"/>
    </location>
</feature>
<keyword evidence="5" id="KW-1185">Reference proteome</keyword>
<sequence length="596" mass="67917">MHPSFYYLILSGIFLGVSVALAAAAYHFQIYRYVYNWYLGLRSPSCKVAKEHNLLIPMRDGIILSADLYRPKEEGRYPAVLLRTPYGKENTEHSYPVLATILCSLGYVVLVQDVRGKYASEGEFNPFIHEEKDGNDTIDWISSQQWSSGAVALYGFSYLGSCAWLAARDPHPCLKTIIPMFSGQNAYRGWVDHGVPYLKDILYWLSRHGGRKGRDVPHEEVDLMIWQLPVLQFDKRLKDGIDTFKTWMHHLHVDDYWRSISVSHIREEIRMPVFFVAGWFDRFLTNTIEDFLETSSANAYQRHKKSRLLIGPWEHHPSEEFPEVSFGREAKFRSCIKFFVEWLDLHLKGEASTFDENNPIDYFMMGENRWRKASSWPPKEAKEKFYFLHGMGKANTMSGDGVLTAEQPADEKQDHYVYDPLDPCPSLGNNMIYGNQTEGPREQSLVGARRDVLAYKTEPLPAPVKAVGPVSLILFVSSSALDTDFCAKLVDIHPNGKSYFLVAGFIRMRFLDSVRATHGIEKGKIYRLEIQLGHTAHAFLKGHRIGLLVTSSDFPNHGRNLNTGGSNEGDSEEAKAFQTVYHGGIYASRLSLYTVE</sequence>
<dbReference type="InterPro" id="IPR013736">
    <property type="entry name" value="Xaa-Pro_dipept_C"/>
</dbReference>
<protein>
    <submittedName>
        <fullName evidence="4">Xaa-Pro dipeptidyl-peptidase</fullName>
        <ecNumber evidence="4">3.4.14.11</ecNumber>
    </submittedName>
</protein>
<keyword evidence="1 4" id="KW-0378">Hydrolase</keyword>
<dbReference type="Gene3D" id="2.60.120.260">
    <property type="entry name" value="Galactose-binding domain-like"/>
    <property type="match status" value="1"/>
</dbReference>
<evidence type="ECO:0000256" key="1">
    <source>
        <dbReference type="ARBA" id="ARBA00022801"/>
    </source>
</evidence>
<dbReference type="EC" id="3.4.14.11" evidence="4"/>
<dbReference type="Gene3D" id="1.10.3020.10">
    <property type="entry name" value="alpha-amino acid ester hydrolase ( Helical cap domain)"/>
    <property type="match status" value="1"/>
</dbReference>
<dbReference type="NCBIfam" id="TIGR00976">
    <property type="entry name" value="CocE_NonD"/>
    <property type="match status" value="1"/>
</dbReference>
<dbReference type="GO" id="GO:0008239">
    <property type="term" value="F:dipeptidyl-peptidase activity"/>
    <property type="evidence" value="ECO:0007669"/>
    <property type="project" value="UniProtKB-EC"/>
</dbReference>
<keyword evidence="2" id="KW-0812">Transmembrane</keyword>
<dbReference type="InterPro" id="IPR029058">
    <property type="entry name" value="AB_hydrolase_fold"/>
</dbReference>
<proteinExistence type="predicted"/>
<dbReference type="EMBL" id="CWGJ01000025">
    <property type="protein sequence ID" value="CRX38889.1"/>
    <property type="molecule type" value="Genomic_DNA"/>
</dbReference>